<dbReference type="EMBL" id="JADILX010000059">
    <property type="protein sequence ID" value="MBO8485443.1"/>
    <property type="molecule type" value="Genomic_DNA"/>
</dbReference>
<keyword evidence="2" id="KW-0813">Transport</keyword>
<evidence type="ECO:0000256" key="1">
    <source>
        <dbReference type="ARBA" id="ARBA00005850"/>
    </source>
</evidence>
<keyword evidence="3" id="KW-0406">Ion transport</keyword>
<comment type="similarity">
    <text evidence="1">Belongs to the V-ATPase D subunit family.</text>
</comment>
<evidence type="ECO:0000256" key="3">
    <source>
        <dbReference type="ARBA" id="ARBA00023065"/>
    </source>
</evidence>
<dbReference type="AlphaFoldDB" id="A0A9D9J2I6"/>
<evidence type="ECO:0000313" key="5">
    <source>
        <dbReference type="EMBL" id="MBO8485443.1"/>
    </source>
</evidence>
<feature type="region of interest" description="Disordered" evidence="4">
    <location>
        <begin position="185"/>
        <end position="206"/>
    </location>
</feature>
<evidence type="ECO:0000256" key="2">
    <source>
        <dbReference type="ARBA" id="ARBA00022448"/>
    </source>
</evidence>
<name>A0A9D9J2I6_9BACT</name>
<evidence type="ECO:0000313" key="6">
    <source>
        <dbReference type="Proteomes" id="UP000823750"/>
    </source>
</evidence>
<proteinExistence type="inferred from homology"/>
<reference evidence="5" key="2">
    <citation type="journal article" date="2021" name="PeerJ">
        <title>Extensive microbial diversity within the chicken gut microbiome revealed by metagenomics and culture.</title>
        <authorList>
            <person name="Gilroy R."/>
            <person name="Ravi A."/>
            <person name="Getino M."/>
            <person name="Pursley I."/>
            <person name="Horton D.L."/>
            <person name="Alikhan N.F."/>
            <person name="Baker D."/>
            <person name="Gharbi K."/>
            <person name="Hall N."/>
            <person name="Watson M."/>
            <person name="Adriaenssens E.M."/>
            <person name="Foster-Nyarko E."/>
            <person name="Jarju S."/>
            <person name="Secka A."/>
            <person name="Antonio M."/>
            <person name="Oren A."/>
            <person name="Chaudhuri R.R."/>
            <person name="La Ragione R."/>
            <person name="Hildebrand F."/>
            <person name="Pallen M.J."/>
        </authorList>
    </citation>
    <scope>NUCLEOTIDE SEQUENCE</scope>
    <source>
        <strain evidence="5">B2-16538</strain>
    </source>
</reference>
<dbReference type="Pfam" id="PF01813">
    <property type="entry name" value="ATP-synt_D"/>
    <property type="match status" value="1"/>
</dbReference>
<gene>
    <name evidence="5" type="ORF">IAB78_03360</name>
</gene>
<sequence length="206" mass="23882">MAIKFQYNKTSLNTLGKQLKMRQNALPTLKNKESALRLEVRKAKACSDRLIQDLESSLKRYDYLAALWNEFEPNLISITDVGLETVKVAGVRTPQLKDIKYELREFNAFSKPAWYADGVAILKELSRLGIESEVYMEKSRILDFQRKKTTQKVNLYEKVQIPGYQEAIRKIKRYMEDEENLTKAASKIVKSRHQAEEEEEGMNNGN</sequence>
<protein>
    <submittedName>
        <fullName evidence="5">V-type ATP synthase subunit D</fullName>
    </submittedName>
</protein>
<feature type="compositionally biased region" description="Acidic residues" evidence="4">
    <location>
        <begin position="196"/>
        <end position="206"/>
    </location>
</feature>
<reference evidence="5" key="1">
    <citation type="submission" date="2020-10" db="EMBL/GenBank/DDBJ databases">
        <authorList>
            <person name="Gilroy R."/>
        </authorList>
    </citation>
    <scope>NUCLEOTIDE SEQUENCE</scope>
    <source>
        <strain evidence="5">B2-16538</strain>
    </source>
</reference>
<dbReference type="Gene3D" id="1.10.287.3240">
    <property type="match status" value="1"/>
</dbReference>
<dbReference type="Proteomes" id="UP000823750">
    <property type="component" value="Unassembled WGS sequence"/>
</dbReference>
<comment type="caution">
    <text evidence="5">The sequence shown here is derived from an EMBL/GenBank/DDBJ whole genome shotgun (WGS) entry which is preliminary data.</text>
</comment>
<accession>A0A9D9J2I6</accession>
<organism evidence="5 6">
    <name type="scientific">Candidatus Cryptobacteroides excrementavium</name>
    <dbReference type="NCBI Taxonomy" id="2840759"/>
    <lineage>
        <taxon>Bacteria</taxon>
        <taxon>Pseudomonadati</taxon>
        <taxon>Bacteroidota</taxon>
        <taxon>Bacteroidia</taxon>
        <taxon>Bacteroidales</taxon>
        <taxon>Candidatus Cryptobacteroides</taxon>
    </lineage>
</organism>
<dbReference type="GO" id="GO:0046961">
    <property type="term" value="F:proton-transporting ATPase activity, rotational mechanism"/>
    <property type="evidence" value="ECO:0007669"/>
    <property type="project" value="InterPro"/>
</dbReference>
<dbReference type="InterPro" id="IPR002699">
    <property type="entry name" value="V_ATPase_D"/>
</dbReference>
<evidence type="ECO:0000256" key="4">
    <source>
        <dbReference type="SAM" id="MobiDB-lite"/>
    </source>
</evidence>
<dbReference type="NCBIfam" id="NF002565">
    <property type="entry name" value="PRK02195.1"/>
    <property type="match status" value="1"/>
</dbReference>